<evidence type="ECO:0000313" key="6">
    <source>
        <dbReference type="EMBL" id="MFK4751530.1"/>
    </source>
</evidence>
<keyword evidence="3" id="KW-0804">Transcription</keyword>
<dbReference type="Gene3D" id="2.60.120.10">
    <property type="entry name" value="Jelly Rolls"/>
    <property type="match status" value="1"/>
</dbReference>
<evidence type="ECO:0000259" key="5">
    <source>
        <dbReference type="PROSITE" id="PS01124"/>
    </source>
</evidence>
<evidence type="ECO:0000256" key="4">
    <source>
        <dbReference type="SAM" id="MobiDB-lite"/>
    </source>
</evidence>
<evidence type="ECO:0000313" key="7">
    <source>
        <dbReference type="Proteomes" id="UP001620597"/>
    </source>
</evidence>
<evidence type="ECO:0000256" key="3">
    <source>
        <dbReference type="ARBA" id="ARBA00023163"/>
    </source>
</evidence>
<dbReference type="PROSITE" id="PS01124">
    <property type="entry name" value="HTH_ARAC_FAMILY_2"/>
    <property type="match status" value="1"/>
</dbReference>
<dbReference type="Pfam" id="PF12833">
    <property type="entry name" value="HTH_18"/>
    <property type="match status" value="1"/>
</dbReference>
<comment type="caution">
    <text evidence="6">The sequence shown here is derived from an EMBL/GenBank/DDBJ whole genome shotgun (WGS) entry which is preliminary data.</text>
</comment>
<feature type="domain" description="HTH araC/xylS-type" evidence="5">
    <location>
        <begin position="211"/>
        <end position="309"/>
    </location>
</feature>
<dbReference type="RefSeq" id="WP_416204975.1">
    <property type="nucleotide sequence ID" value="NZ_JBBKTX010000003.1"/>
</dbReference>
<evidence type="ECO:0000256" key="1">
    <source>
        <dbReference type="ARBA" id="ARBA00023015"/>
    </source>
</evidence>
<dbReference type="InterPro" id="IPR014710">
    <property type="entry name" value="RmlC-like_jellyroll"/>
</dbReference>
<dbReference type="SUPFAM" id="SSF46689">
    <property type="entry name" value="Homeodomain-like"/>
    <property type="match status" value="1"/>
</dbReference>
<dbReference type="Proteomes" id="UP001620597">
    <property type="component" value="Unassembled WGS sequence"/>
</dbReference>
<dbReference type="PANTHER" id="PTHR43280:SF32">
    <property type="entry name" value="TRANSCRIPTIONAL REGULATORY PROTEIN"/>
    <property type="match status" value="1"/>
</dbReference>
<name>A0ABW8NF41_9GAMM</name>
<keyword evidence="7" id="KW-1185">Reference proteome</keyword>
<dbReference type="InterPro" id="IPR009057">
    <property type="entry name" value="Homeodomain-like_sf"/>
</dbReference>
<dbReference type="CDD" id="cd06999">
    <property type="entry name" value="cupin_HpaA-like_N"/>
    <property type="match status" value="1"/>
</dbReference>
<gene>
    <name evidence="6" type="ORF">WG929_03810</name>
</gene>
<feature type="region of interest" description="Disordered" evidence="4">
    <location>
        <begin position="1"/>
        <end position="20"/>
    </location>
</feature>
<dbReference type="InterPro" id="IPR011051">
    <property type="entry name" value="RmlC_Cupin_sf"/>
</dbReference>
<dbReference type="EMBL" id="JBBKTX010000003">
    <property type="protein sequence ID" value="MFK4751530.1"/>
    <property type="molecule type" value="Genomic_DNA"/>
</dbReference>
<keyword evidence="2" id="KW-0238">DNA-binding</keyword>
<accession>A0ABW8NF41</accession>
<proteinExistence type="predicted"/>
<dbReference type="SMART" id="SM00342">
    <property type="entry name" value="HTH_ARAC"/>
    <property type="match status" value="1"/>
</dbReference>
<organism evidence="6 7">
    <name type="scientific">Oceanobacter antarcticus</name>
    <dbReference type="NCBI Taxonomy" id="3133425"/>
    <lineage>
        <taxon>Bacteria</taxon>
        <taxon>Pseudomonadati</taxon>
        <taxon>Pseudomonadota</taxon>
        <taxon>Gammaproteobacteria</taxon>
        <taxon>Oceanospirillales</taxon>
        <taxon>Oceanospirillaceae</taxon>
        <taxon>Oceanobacter</taxon>
    </lineage>
</organism>
<dbReference type="InterPro" id="IPR020449">
    <property type="entry name" value="Tscrpt_reg_AraC-type_HTH"/>
</dbReference>
<sequence>MNSAQSSRATDSDAKSPSGTYQRISRYTLYSEAPSASDPEFVHIEDIPSRARLFDWAINIHTHPNMFQLVFVHTGSVRIFIDGQEESHSAPVIISVPAGVVHGFEFEREATEGCVITVSRLLIQDDQFARQFPFEQELLQTARIINLTRHPKDLAFIDQTALQLTDEYQGNAIGKKAMFAWLLFGLLVKLGRLVEERPETGPEDIHSERFRRLNTLIEGHYRQHQAVEFYAQELCTTPASLSRTCKQVADKNITDLLYDRLILEAQRMLIYSSVPVSLIAYDLGFNDPAYFSRFFRRRVGLSPTAFREQRDGIHGTNS</sequence>
<keyword evidence="1" id="KW-0805">Transcription regulation</keyword>
<dbReference type="PRINTS" id="PR00032">
    <property type="entry name" value="HTHARAC"/>
</dbReference>
<dbReference type="PANTHER" id="PTHR43280">
    <property type="entry name" value="ARAC-FAMILY TRANSCRIPTIONAL REGULATOR"/>
    <property type="match status" value="1"/>
</dbReference>
<protein>
    <submittedName>
        <fullName evidence="6">Helix-turn-helix domain-containing protein</fullName>
    </submittedName>
</protein>
<dbReference type="Gene3D" id="1.10.10.60">
    <property type="entry name" value="Homeodomain-like"/>
    <property type="match status" value="1"/>
</dbReference>
<reference evidence="6 7" key="1">
    <citation type="submission" date="2024-03" db="EMBL/GenBank/DDBJ databases">
        <title>High-quality draft genome sequence of Oceanobacter sp. wDCs-4.</title>
        <authorList>
            <person name="Dong C."/>
        </authorList>
    </citation>
    <scope>NUCLEOTIDE SEQUENCE [LARGE SCALE GENOMIC DNA]</scope>
    <source>
        <strain evidence="7">wDCs-4</strain>
    </source>
</reference>
<evidence type="ECO:0000256" key="2">
    <source>
        <dbReference type="ARBA" id="ARBA00023125"/>
    </source>
</evidence>
<dbReference type="SUPFAM" id="SSF51182">
    <property type="entry name" value="RmlC-like cupins"/>
    <property type="match status" value="1"/>
</dbReference>
<dbReference type="InterPro" id="IPR018060">
    <property type="entry name" value="HTH_AraC"/>
</dbReference>
<dbReference type="InterPro" id="IPR047264">
    <property type="entry name" value="Cupin_HpaA-like_N"/>
</dbReference>